<accession>A0ABV7ZVM6</accession>
<protein>
    <submittedName>
        <fullName evidence="1">Uncharacterized protein</fullName>
    </submittedName>
</protein>
<dbReference type="EMBL" id="JBHRYR010000002">
    <property type="protein sequence ID" value="MFC3852567.1"/>
    <property type="molecule type" value="Genomic_DNA"/>
</dbReference>
<organism evidence="1 2">
    <name type="scientific">Saccharospirillum mangrovi</name>
    <dbReference type="NCBI Taxonomy" id="2161747"/>
    <lineage>
        <taxon>Bacteria</taxon>
        <taxon>Pseudomonadati</taxon>
        <taxon>Pseudomonadota</taxon>
        <taxon>Gammaproteobacteria</taxon>
        <taxon>Oceanospirillales</taxon>
        <taxon>Saccharospirillaceae</taxon>
        <taxon>Saccharospirillum</taxon>
    </lineage>
</organism>
<dbReference type="RefSeq" id="WP_380694823.1">
    <property type="nucleotide sequence ID" value="NZ_JBHRYR010000002.1"/>
</dbReference>
<keyword evidence="2" id="KW-1185">Reference proteome</keyword>
<dbReference type="Proteomes" id="UP001595617">
    <property type="component" value="Unassembled WGS sequence"/>
</dbReference>
<reference evidence="2" key="1">
    <citation type="journal article" date="2019" name="Int. J. Syst. Evol. Microbiol.">
        <title>The Global Catalogue of Microorganisms (GCM) 10K type strain sequencing project: providing services to taxonomists for standard genome sequencing and annotation.</title>
        <authorList>
            <consortium name="The Broad Institute Genomics Platform"/>
            <consortium name="The Broad Institute Genome Sequencing Center for Infectious Disease"/>
            <person name="Wu L."/>
            <person name="Ma J."/>
        </authorList>
    </citation>
    <scope>NUCLEOTIDE SEQUENCE [LARGE SCALE GENOMIC DNA]</scope>
    <source>
        <strain evidence="2">IBRC 10765</strain>
    </source>
</reference>
<evidence type="ECO:0000313" key="1">
    <source>
        <dbReference type="EMBL" id="MFC3852567.1"/>
    </source>
</evidence>
<comment type="caution">
    <text evidence="1">The sequence shown here is derived from an EMBL/GenBank/DDBJ whole genome shotgun (WGS) entry which is preliminary data.</text>
</comment>
<evidence type="ECO:0000313" key="2">
    <source>
        <dbReference type="Proteomes" id="UP001595617"/>
    </source>
</evidence>
<proteinExistence type="predicted"/>
<gene>
    <name evidence="1" type="ORF">ACFOOG_06950</name>
</gene>
<name>A0ABV7ZVM6_9GAMM</name>
<sequence length="123" mass="13581">MQNDIEIYIKKRATGPILEWLTGTFGHTPDIVSTPSKGATKLRITTERGVLPVMLVQQGQWTSVWFNSAHTPWASDLACAQSAAEVMQTTVRCSDGGWQEGDDPDQFLEVTDGTVGTVIWRDE</sequence>